<reference evidence="2" key="2">
    <citation type="submission" date="2008-06" db="EMBL/GenBank/DDBJ databases">
        <title>Molecular characterization of Citrus yellow mosaic virus (CMBV) infecting Rangpur lime.</title>
        <authorList>
            <person name="Baranwal V.K."/>
            <person name="Singh J."/>
        </authorList>
    </citation>
    <scope>NUCLEOTIDE SEQUENCE</scope>
</reference>
<evidence type="ECO:0000313" key="2">
    <source>
        <dbReference type="EMBL" id="ACH86206.1"/>
    </source>
</evidence>
<proteinExistence type="predicted"/>
<reference evidence="1" key="1">
    <citation type="submission" date="2006-07" db="EMBL/GenBank/DDBJ databases">
        <title>Molecular characterization of citrus yellow mosaic virus associated with rangpur lime from Tirupati, A.P.</title>
        <authorList>
            <person name="Baranwal V.K."/>
            <person name="Singh J."/>
            <person name="Charaya M.U."/>
        </authorList>
    </citation>
    <scope>NUCLEOTIDE SEQUENCE</scope>
</reference>
<dbReference type="EMBL" id="EU884191">
    <property type="protein sequence ID" value="ACH86206.1"/>
    <property type="molecule type" value="Genomic_DNA"/>
</dbReference>
<protein>
    <submittedName>
        <fullName evidence="1">Uncharacterized protein</fullName>
    </submittedName>
</protein>
<evidence type="ECO:0000313" key="1">
    <source>
        <dbReference type="EMBL" id="ACE74697.1"/>
    </source>
</evidence>
<accession>B3EYP1</accession>
<dbReference type="EMBL" id="DQ875213">
    <property type="protein sequence ID" value="ACE74697.1"/>
    <property type="molecule type" value="Genomic_DNA"/>
</dbReference>
<name>B3EYP1_9VIRU</name>
<sequence length="138" mass="15465">MNYQTTEKTPTYKRALEATEPINSPSLGFVNPEEYSGGITGTKALIKQNNLLIQLVVELSVNVNTLSDQVAQLAKQLGKQPQQGSSTTALPDDLVDKLRNLSLGTEKKQEKRGTFYAYKDPYLIYKEEVEKLKKQQQS</sequence>
<organism evidence="1">
    <name type="scientific">Citrus yellow mosaic virus</name>
    <dbReference type="NCBI Taxonomy" id="174178"/>
    <lineage>
        <taxon>Viruses</taxon>
        <taxon>Riboviria</taxon>
        <taxon>Pararnavirae</taxon>
        <taxon>Artverviricota</taxon>
        <taxon>Revtraviricetes</taxon>
        <taxon>Ortervirales</taxon>
        <taxon>Caulimoviridae</taxon>
        <taxon>Badnavirus</taxon>
        <taxon>Badnavirus tessellocitri</taxon>
    </lineage>
</organism>